<feature type="transmembrane region" description="Helical" evidence="1">
    <location>
        <begin position="102"/>
        <end position="123"/>
    </location>
</feature>
<dbReference type="EMBL" id="GL443887">
    <property type="protein sequence ID" value="EFN61555.1"/>
    <property type="molecule type" value="Genomic_DNA"/>
</dbReference>
<gene>
    <name evidence="3" type="ORF">EAG_03042</name>
</gene>
<dbReference type="OMA" id="VEMINTH"/>
<keyword evidence="4" id="KW-1185">Reference proteome</keyword>
<dbReference type="KEGG" id="cfo:105257350"/>
<dbReference type="AlphaFoldDB" id="E2AYD8"/>
<proteinExistence type="predicted"/>
<dbReference type="InParanoid" id="E2AYD8"/>
<sequence length="127" mass="14160">MEFRSFLITIFVVAFALLHYGEAKQCYLCDSRISKTCASKPSLREVAECPTITNCAICNYKLSNGTEIVIRTCNFNVVPEIITIDTVNCIMCDKDLCNNANMATVSMTALGCLVSFWAIRFVLTNSY</sequence>
<evidence type="ECO:0000313" key="4">
    <source>
        <dbReference type="Proteomes" id="UP000000311"/>
    </source>
</evidence>
<keyword evidence="2" id="KW-0732">Signal</keyword>
<evidence type="ECO:0000256" key="2">
    <source>
        <dbReference type="SAM" id="SignalP"/>
    </source>
</evidence>
<dbReference type="Proteomes" id="UP000000311">
    <property type="component" value="Unassembled WGS sequence"/>
</dbReference>
<reference evidence="3 4" key="1">
    <citation type="journal article" date="2010" name="Science">
        <title>Genomic comparison of the ants Camponotus floridanus and Harpegnathos saltator.</title>
        <authorList>
            <person name="Bonasio R."/>
            <person name="Zhang G."/>
            <person name="Ye C."/>
            <person name="Mutti N.S."/>
            <person name="Fang X."/>
            <person name="Qin N."/>
            <person name="Donahue G."/>
            <person name="Yang P."/>
            <person name="Li Q."/>
            <person name="Li C."/>
            <person name="Zhang P."/>
            <person name="Huang Z."/>
            <person name="Berger S.L."/>
            <person name="Reinberg D."/>
            <person name="Wang J."/>
            <person name="Liebig J."/>
        </authorList>
    </citation>
    <scope>NUCLEOTIDE SEQUENCE [LARGE SCALE GENOMIC DNA]</scope>
    <source>
        <strain evidence="4">C129</strain>
    </source>
</reference>
<keyword evidence="1" id="KW-0472">Membrane</keyword>
<organism evidence="4">
    <name type="scientific">Camponotus floridanus</name>
    <name type="common">Florida carpenter ant</name>
    <dbReference type="NCBI Taxonomy" id="104421"/>
    <lineage>
        <taxon>Eukaryota</taxon>
        <taxon>Metazoa</taxon>
        <taxon>Ecdysozoa</taxon>
        <taxon>Arthropoda</taxon>
        <taxon>Hexapoda</taxon>
        <taxon>Insecta</taxon>
        <taxon>Pterygota</taxon>
        <taxon>Neoptera</taxon>
        <taxon>Endopterygota</taxon>
        <taxon>Hymenoptera</taxon>
        <taxon>Apocrita</taxon>
        <taxon>Aculeata</taxon>
        <taxon>Formicoidea</taxon>
        <taxon>Formicidae</taxon>
        <taxon>Formicinae</taxon>
        <taxon>Camponotus</taxon>
    </lineage>
</organism>
<feature type="chain" id="PRO_5003157814" description="Protein quiver" evidence="2">
    <location>
        <begin position="24"/>
        <end position="127"/>
    </location>
</feature>
<feature type="signal peptide" evidence="2">
    <location>
        <begin position="1"/>
        <end position="23"/>
    </location>
</feature>
<keyword evidence="1" id="KW-0812">Transmembrane</keyword>
<accession>E2AYD8</accession>
<name>E2AYD8_CAMFO</name>
<evidence type="ECO:0000313" key="3">
    <source>
        <dbReference type="EMBL" id="EFN61555.1"/>
    </source>
</evidence>
<keyword evidence="1" id="KW-1133">Transmembrane helix</keyword>
<evidence type="ECO:0000256" key="1">
    <source>
        <dbReference type="SAM" id="Phobius"/>
    </source>
</evidence>
<protein>
    <recommendedName>
        <fullName evidence="5">Protein quiver</fullName>
    </recommendedName>
</protein>
<evidence type="ECO:0008006" key="5">
    <source>
        <dbReference type="Google" id="ProtNLM"/>
    </source>
</evidence>
<dbReference type="OrthoDB" id="7555457at2759"/>